<feature type="domain" description="Ig-like" evidence="7">
    <location>
        <begin position="288"/>
        <end position="373"/>
    </location>
</feature>
<protein>
    <recommendedName>
        <fullName evidence="7">Ig-like domain-containing protein</fullName>
    </recommendedName>
</protein>
<dbReference type="SMART" id="SM00409">
    <property type="entry name" value="IG"/>
    <property type="match status" value="1"/>
</dbReference>
<keyword evidence="4" id="KW-1015">Disulfide bond</keyword>
<dbReference type="InterPro" id="IPR007110">
    <property type="entry name" value="Ig-like_dom"/>
</dbReference>
<dbReference type="PROSITE" id="PS50835">
    <property type="entry name" value="IG_LIKE"/>
    <property type="match status" value="1"/>
</dbReference>
<proteinExistence type="predicted"/>
<reference evidence="8" key="4">
    <citation type="submission" date="2025-09" db="UniProtKB">
        <authorList>
            <consortium name="Ensembl"/>
        </authorList>
    </citation>
    <scope>IDENTIFICATION</scope>
</reference>
<feature type="transmembrane region" description="Helical" evidence="5">
    <location>
        <begin position="399"/>
        <end position="419"/>
    </location>
</feature>
<dbReference type="OMA" id="DFVWVGP"/>
<keyword evidence="2 6" id="KW-0732">Signal</keyword>
<evidence type="ECO:0000256" key="5">
    <source>
        <dbReference type="SAM" id="Phobius"/>
    </source>
</evidence>
<reference evidence="8" key="2">
    <citation type="submission" date="2020-02" db="EMBL/GenBank/DDBJ databases">
        <title>Esox lucius (northern pike) genome, fEsoLuc1, primary haplotype.</title>
        <authorList>
            <person name="Myers G."/>
            <person name="Karagic N."/>
            <person name="Meyer A."/>
            <person name="Pippel M."/>
            <person name="Reichard M."/>
            <person name="Winkler S."/>
            <person name="Tracey A."/>
            <person name="Sims Y."/>
            <person name="Howe K."/>
            <person name="Rhie A."/>
            <person name="Formenti G."/>
            <person name="Durbin R."/>
            <person name="Fedrigo O."/>
            <person name="Jarvis E.D."/>
        </authorList>
    </citation>
    <scope>NUCLEOTIDE SEQUENCE [LARGE SCALE GENOMIC DNA]</scope>
</reference>
<dbReference type="PROSITE" id="PS51450">
    <property type="entry name" value="LRR"/>
    <property type="match status" value="1"/>
</dbReference>
<evidence type="ECO:0000313" key="8">
    <source>
        <dbReference type="Ensembl" id="ENSELUP00000000424.2"/>
    </source>
</evidence>
<dbReference type="InterPro" id="IPR050467">
    <property type="entry name" value="LRFN"/>
</dbReference>
<evidence type="ECO:0000256" key="2">
    <source>
        <dbReference type="ARBA" id="ARBA00022729"/>
    </source>
</evidence>
<keyword evidence="5" id="KW-0472">Membrane</keyword>
<dbReference type="Gene3D" id="2.60.40.10">
    <property type="entry name" value="Immunoglobulins"/>
    <property type="match status" value="1"/>
</dbReference>
<dbReference type="GeneTree" id="ENSGT00950000183146"/>
<reference evidence="8" key="3">
    <citation type="submission" date="2025-08" db="UniProtKB">
        <authorList>
            <consortium name="Ensembl"/>
        </authorList>
    </citation>
    <scope>IDENTIFICATION</scope>
</reference>
<dbReference type="SMART" id="SM00013">
    <property type="entry name" value="LRRNT"/>
    <property type="match status" value="1"/>
</dbReference>
<dbReference type="InterPro" id="IPR003598">
    <property type="entry name" value="Ig_sub2"/>
</dbReference>
<dbReference type="GO" id="GO:0016020">
    <property type="term" value="C:membrane"/>
    <property type="evidence" value="ECO:0007669"/>
    <property type="project" value="UniProtKB-SubCell"/>
</dbReference>
<dbReference type="SUPFAM" id="SSF48726">
    <property type="entry name" value="Immunoglobulin"/>
    <property type="match status" value="1"/>
</dbReference>
<reference evidence="9" key="1">
    <citation type="journal article" date="2014" name="PLoS ONE">
        <title>The genome and linkage map of the northern pike (Esox lucius): conserved synteny revealed between the salmonid sister group and the Neoteleostei.</title>
        <authorList>
            <person name="Rondeau E.B."/>
            <person name="Minkley D.R."/>
            <person name="Leong J.S."/>
            <person name="Messmer A.M."/>
            <person name="Jantzen J.R."/>
            <person name="von Schalburg K.R."/>
            <person name="Lemon C."/>
            <person name="Bird N.H."/>
            <person name="Koop B.F."/>
        </authorList>
    </citation>
    <scope>NUCLEOTIDE SEQUENCE</scope>
</reference>
<name>A0A3P8X7X7_ESOLU</name>
<dbReference type="InterPro" id="IPR003591">
    <property type="entry name" value="Leu-rich_rpt_typical-subtyp"/>
</dbReference>
<dbReference type="SMART" id="SM00369">
    <property type="entry name" value="LRR_TYP"/>
    <property type="match status" value="5"/>
</dbReference>
<dbReference type="Ensembl" id="ENSELUT00000019088.3">
    <property type="protein sequence ID" value="ENSELUP00000000424.2"/>
    <property type="gene ID" value="ENSELUG00000002017.3"/>
</dbReference>
<keyword evidence="1" id="KW-0433">Leucine-rich repeat</keyword>
<feature type="signal peptide" evidence="6">
    <location>
        <begin position="1"/>
        <end position="40"/>
    </location>
</feature>
<dbReference type="InParanoid" id="A0A3P8X7X7"/>
<evidence type="ECO:0000256" key="4">
    <source>
        <dbReference type="ARBA" id="ARBA00023157"/>
    </source>
</evidence>
<dbReference type="SUPFAM" id="SSF52058">
    <property type="entry name" value="L domain-like"/>
    <property type="match status" value="1"/>
</dbReference>
<keyword evidence="9" id="KW-1185">Reference proteome</keyword>
<keyword evidence="5" id="KW-1133">Transmembrane helix</keyword>
<evidence type="ECO:0000259" key="7">
    <source>
        <dbReference type="PROSITE" id="PS50835"/>
    </source>
</evidence>
<dbReference type="InterPro" id="IPR013783">
    <property type="entry name" value="Ig-like_fold"/>
</dbReference>
<dbReference type="Bgee" id="ENSELUG00000002017">
    <property type="expression patterns" value="Expressed in ovary and 6 other cell types or tissues"/>
</dbReference>
<dbReference type="AlphaFoldDB" id="A0A3P8X7X7"/>
<dbReference type="Gene3D" id="3.80.10.10">
    <property type="entry name" value="Ribonuclease Inhibitor"/>
    <property type="match status" value="1"/>
</dbReference>
<dbReference type="InterPro" id="IPR003599">
    <property type="entry name" value="Ig_sub"/>
</dbReference>
<evidence type="ECO:0000256" key="6">
    <source>
        <dbReference type="SAM" id="SignalP"/>
    </source>
</evidence>
<accession>A0A3P8X7X7</accession>
<feature type="chain" id="PRO_5028109796" description="Ig-like domain-containing protein" evidence="6">
    <location>
        <begin position="41"/>
        <end position="513"/>
    </location>
</feature>
<sequence length="513" mass="55938">FSIRSLPPPLCISISGHVHDFRVTLAFLLFMCLSRMIVTATCPLPCVCASDIISCSGRNLSTMPPDLPSYVTRLDFGHNALSALLSDWSDRPLDRLTVLVLSRNSITHLAPNAFAPSPHLRHLDLSSNWLSSLNTSAFRGLEELEVLLLFGNLICQTMTGGFQGLSSLERLYLGGNRLADFPLELYQGDGALPRLHFLDLSMNMVRHVPVQSILSLAAWQQGGIYLHGNPLVCDCALRAMLEYWERREFRPILDYREEYPCSLGQEWLNCSGSPWEGFHGTVQEVYQVEPGNWLMLPCPGISLPLQKGAAVFWVTPGQGSPVLGLTGDQNAHLRVLANGTLEIQGASPEDSGTYTCVAVRGQTRRPNQTIEVTVYAGNDSRLAESGGARSGGGEHFNTAFTTLASCVVSIILVLLYLYLTPCRCGRAGGEGGCGGKAMLFCADPREAELADRRVTGGKRVAFLETVDKYPQRCSAKQSAVDTAATEGILKNGNSYSIFSVCLCAFLCLFVYIN</sequence>
<evidence type="ECO:0000256" key="1">
    <source>
        <dbReference type="ARBA" id="ARBA00022614"/>
    </source>
</evidence>
<dbReference type="PANTHER" id="PTHR45842">
    <property type="entry name" value="SYNAPTIC ADHESION-LIKE MOLECULE SALM"/>
    <property type="match status" value="1"/>
</dbReference>
<dbReference type="InterPro" id="IPR032675">
    <property type="entry name" value="LRR_dom_sf"/>
</dbReference>
<dbReference type="InterPro" id="IPR036179">
    <property type="entry name" value="Ig-like_dom_sf"/>
</dbReference>
<dbReference type="InterPro" id="IPR000372">
    <property type="entry name" value="LRRNT"/>
</dbReference>
<keyword evidence="5" id="KW-0812">Transmembrane</keyword>
<dbReference type="InterPro" id="IPR001611">
    <property type="entry name" value="Leu-rich_rpt"/>
</dbReference>
<dbReference type="Proteomes" id="UP000265140">
    <property type="component" value="Chromosome 23"/>
</dbReference>
<evidence type="ECO:0000313" key="9">
    <source>
        <dbReference type="Proteomes" id="UP000265140"/>
    </source>
</evidence>
<dbReference type="Pfam" id="PF13855">
    <property type="entry name" value="LRR_8"/>
    <property type="match status" value="1"/>
</dbReference>
<keyword evidence="3" id="KW-0677">Repeat</keyword>
<dbReference type="PANTHER" id="PTHR45842:SF22">
    <property type="entry name" value="INSULIN-LIKE GROWTH FACTOR-BINDING PROTEIN COMPLEX ACID LABILE SUBUNIT ISOFORM X1"/>
    <property type="match status" value="1"/>
</dbReference>
<dbReference type="STRING" id="8010.ENSELUP00000000424"/>
<evidence type="ECO:0000256" key="3">
    <source>
        <dbReference type="ARBA" id="ARBA00022737"/>
    </source>
</evidence>
<dbReference type="SMART" id="SM00408">
    <property type="entry name" value="IGc2"/>
    <property type="match status" value="1"/>
</dbReference>
<feature type="transmembrane region" description="Helical" evidence="5">
    <location>
        <begin position="495"/>
        <end position="512"/>
    </location>
</feature>
<organism evidence="8 9">
    <name type="scientific">Esox lucius</name>
    <name type="common">Northern pike</name>
    <dbReference type="NCBI Taxonomy" id="8010"/>
    <lineage>
        <taxon>Eukaryota</taxon>
        <taxon>Metazoa</taxon>
        <taxon>Chordata</taxon>
        <taxon>Craniata</taxon>
        <taxon>Vertebrata</taxon>
        <taxon>Euteleostomi</taxon>
        <taxon>Actinopterygii</taxon>
        <taxon>Neopterygii</taxon>
        <taxon>Teleostei</taxon>
        <taxon>Protacanthopterygii</taxon>
        <taxon>Esociformes</taxon>
        <taxon>Esocidae</taxon>
        <taxon>Esox</taxon>
    </lineage>
</organism>